<protein>
    <submittedName>
        <fullName evidence="1">Uncharacterized protein</fullName>
    </submittedName>
</protein>
<organism evidence="1 2">
    <name type="scientific">Gonapodya prolifera (strain JEL478)</name>
    <name type="common">Monoblepharis prolifera</name>
    <dbReference type="NCBI Taxonomy" id="1344416"/>
    <lineage>
        <taxon>Eukaryota</taxon>
        <taxon>Fungi</taxon>
        <taxon>Fungi incertae sedis</taxon>
        <taxon>Chytridiomycota</taxon>
        <taxon>Chytridiomycota incertae sedis</taxon>
        <taxon>Monoblepharidomycetes</taxon>
        <taxon>Monoblepharidales</taxon>
        <taxon>Gonapodyaceae</taxon>
        <taxon>Gonapodya</taxon>
    </lineage>
</organism>
<proteinExistence type="predicted"/>
<keyword evidence="2" id="KW-1185">Reference proteome</keyword>
<sequence>MTHCTAVTLALPKCSTSATVMATAGPVWSGAYCNISHTDSCHLSPFQINPGYQSHLTSLSDSPPPRTPYGIKYNSMNDMKDTLFADKVPDIVTFTKLVCINSVVIKLLALALTWPLGASCPILCEMYDEII</sequence>
<accession>A0A139A8V2</accession>
<name>A0A139A8V2_GONPJ</name>
<dbReference type="Proteomes" id="UP000070544">
    <property type="component" value="Unassembled WGS sequence"/>
</dbReference>
<evidence type="ECO:0000313" key="1">
    <source>
        <dbReference type="EMBL" id="KXS13251.1"/>
    </source>
</evidence>
<reference evidence="1 2" key="1">
    <citation type="journal article" date="2015" name="Genome Biol. Evol.">
        <title>Phylogenomic analyses indicate that early fungi evolved digesting cell walls of algal ancestors of land plants.</title>
        <authorList>
            <person name="Chang Y."/>
            <person name="Wang S."/>
            <person name="Sekimoto S."/>
            <person name="Aerts A.L."/>
            <person name="Choi C."/>
            <person name="Clum A."/>
            <person name="LaButti K.M."/>
            <person name="Lindquist E.A."/>
            <person name="Yee Ngan C."/>
            <person name="Ohm R.A."/>
            <person name="Salamov A.A."/>
            <person name="Grigoriev I.V."/>
            <person name="Spatafora J.W."/>
            <person name="Berbee M.L."/>
        </authorList>
    </citation>
    <scope>NUCLEOTIDE SEQUENCE [LARGE SCALE GENOMIC DNA]</scope>
    <source>
        <strain evidence="1 2">JEL478</strain>
    </source>
</reference>
<evidence type="ECO:0000313" key="2">
    <source>
        <dbReference type="Proteomes" id="UP000070544"/>
    </source>
</evidence>
<dbReference type="AlphaFoldDB" id="A0A139A8V2"/>
<gene>
    <name evidence="1" type="ORF">M427DRAFT_45825</name>
</gene>
<dbReference type="EMBL" id="KQ965780">
    <property type="protein sequence ID" value="KXS13251.1"/>
    <property type="molecule type" value="Genomic_DNA"/>
</dbReference>